<feature type="binding site" evidence="9">
    <location>
        <position position="252"/>
    </location>
    <ligand>
        <name>Zn(2+)</name>
        <dbReference type="ChEBI" id="CHEBI:29105"/>
    </ligand>
</feature>
<dbReference type="InterPro" id="IPR015803">
    <property type="entry name" value="Cys-tRNA-ligase"/>
</dbReference>
<keyword evidence="9" id="KW-0963">Cytoplasm</keyword>
<feature type="short sequence motif" description="'KMSKS' region" evidence="9">
    <location>
        <begin position="280"/>
        <end position="284"/>
    </location>
</feature>
<dbReference type="SUPFAM" id="SSF52374">
    <property type="entry name" value="Nucleotidylyl transferase"/>
    <property type="match status" value="1"/>
</dbReference>
<evidence type="ECO:0000256" key="3">
    <source>
        <dbReference type="ARBA" id="ARBA00022723"/>
    </source>
</evidence>
<dbReference type="InterPro" id="IPR032678">
    <property type="entry name" value="tRNA-synt_1_cat_dom"/>
</dbReference>
<keyword evidence="7 9" id="KW-0648">Protein biosynthesis</keyword>
<evidence type="ECO:0000256" key="8">
    <source>
        <dbReference type="ARBA" id="ARBA00023146"/>
    </source>
</evidence>
<evidence type="ECO:0000256" key="4">
    <source>
        <dbReference type="ARBA" id="ARBA00022741"/>
    </source>
</evidence>
<keyword evidence="8 9" id="KW-0030">Aminoacyl-tRNA synthetase</keyword>
<dbReference type="NCBIfam" id="TIGR00435">
    <property type="entry name" value="cysS"/>
    <property type="match status" value="1"/>
</dbReference>
<dbReference type="CDD" id="cd00672">
    <property type="entry name" value="CysRS_core"/>
    <property type="match status" value="1"/>
</dbReference>
<organism evidence="11 12">
    <name type="scientific">Candidatus Komeilibacteria bacterium CG_4_10_14_0_8_um_filter_37_78</name>
    <dbReference type="NCBI Taxonomy" id="1974471"/>
    <lineage>
        <taxon>Bacteria</taxon>
        <taxon>Candidatus Komeiliibacteriota</taxon>
    </lineage>
</organism>
<feature type="binding site" evidence="9">
    <location>
        <position position="30"/>
    </location>
    <ligand>
        <name>Zn(2+)</name>
        <dbReference type="ChEBI" id="CHEBI:29105"/>
    </ligand>
</feature>
<keyword evidence="4 9" id="KW-0547">Nucleotide-binding</keyword>
<gene>
    <name evidence="9" type="primary">cysS</name>
    <name evidence="11" type="ORF">COY67_00250</name>
</gene>
<dbReference type="AlphaFoldDB" id="A0A2M7RFC3"/>
<proteinExistence type="inferred from homology"/>
<keyword evidence="2 9" id="KW-0436">Ligase</keyword>
<dbReference type="PANTHER" id="PTHR10890:SF3">
    <property type="entry name" value="CYSTEINE--TRNA LIGASE, CYTOPLASMIC"/>
    <property type="match status" value="1"/>
</dbReference>
<feature type="binding site" evidence="9">
    <location>
        <position position="223"/>
    </location>
    <ligand>
        <name>Zn(2+)</name>
        <dbReference type="ChEBI" id="CHEBI:29105"/>
    </ligand>
</feature>
<protein>
    <recommendedName>
        <fullName evidence="9">Cysteine--tRNA ligase</fullName>
        <ecNumber evidence="9">6.1.1.16</ecNumber>
    </recommendedName>
    <alternativeName>
        <fullName evidence="9">Cysteinyl-tRNA synthetase</fullName>
        <shortName evidence="9">CysRS</shortName>
    </alternativeName>
</protein>
<keyword evidence="5 9" id="KW-0862">Zinc</keyword>
<evidence type="ECO:0000256" key="2">
    <source>
        <dbReference type="ARBA" id="ARBA00022598"/>
    </source>
</evidence>
<evidence type="ECO:0000259" key="10">
    <source>
        <dbReference type="Pfam" id="PF01406"/>
    </source>
</evidence>
<dbReference type="Gene3D" id="1.20.120.640">
    <property type="entry name" value="Anticodon-binding domain of a subclass of class I aminoacyl-tRNA synthetases"/>
    <property type="match status" value="1"/>
</dbReference>
<feature type="short sequence motif" description="'HIGH' region" evidence="9">
    <location>
        <begin position="32"/>
        <end position="42"/>
    </location>
</feature>
<dbReference type="InterPro" id="IPR024909">
    <property type="entry name" value="Cys-tRNA/MSH_ligase"/>
</dbReference>
<dbReference type="GO" id="GO:0005524">
    <property type="term" value="F:ATP binding"/>
    <property type="evidence" value="ECO:0007669"/>
    <property type="project" value="UniProtKB-UniRule"/>
</dbReference>
<dbReference type="GO" id="GO:0005829">
    <property type="term" value="C:cytosol"/>
    <property type="evidence" value="ECO:0007669"/>
    <property type="project" value="TreeGrafter"/>
</dbReference>
<dbReference type="PRINTS" id="PR00983">
    <property type="entry name" value="TRNASYNTHCYS"/>
</dbReference>
<dbReference type="EMBL" id="PFMC01000008">
    <property type="protein sequence ID" value="PIY95384.1"/>
    <property type="molecule type" value="Genomic_DNA"/>
</dbReference>
<dbReference type="Gene3D" id="3.40.50.620">
    <property type="entry name" value="HUPs"/>
    <property type="match status" value="1"/>
</dbReference>
<comment type="subcellular location">
    <subcellularLocation>
        <location evidence="9">Cytoplasm</location>
    </subcellularLocation>
</comment>
<feature type="binding site" evidence="9">
    <location>
        <position position="283"/>
    </location>
    <ligand>
        <name>ATP</name>
        <dbReference type="ChEBI" id="CHEBI:30616"/>
    </ligand>
</feature>
<dbReference type="SUPFAM" id="SSF47323">
    <property type="entry name" value="Anticodon-binding domain of a subclass of class I aminoacyl-tRNA synthetases"/>
    <property type="match status" value="1"/>
</dbReference>
<name>A0A2M7RFC3_9BACT</name>
<comment type="subunit">
    <text evidence="1 9">Monomer.</text>
</comment>
<dbReference type="InterPro" id="IPR014729">
    <property type="entry name" value="Rossmann-like_a/b/a_fold"/>
</dbReference>
<comment type="cofactor">
    <cofactor evidence="9">
        <name>Zn(2+)</name>
        <dbReference type="ChEBI" id="CHEBI:29105"/>
    </cofactor>
    <text evidence="9">Binds 1 zinc ion per subunit.</text>
</comment>
<comment type="similarity">
    <text evidence="9">Belongs to the class-I aminoacyl-tRNA synthetase family.</text>
</comment>
<sequence length="458" mass="52981">MKPIYLTNTLTKRKEEFKPIKAKRLTFYSCGPTVYDYPHIGNMRFFIVNDIIKRAFLYNGYKVKHIINLTDVGHLTSNADFGEDKMEKAKQREGKTAWDIAKFYTAAFKHDCQQVNTIPPTKYVKATSCIKEQIKLIELLEQKGFTYQTSDGIYFDTSKYQDYGKLGKINLTNIQTGARVEMNREKKNKTDFALWKFSPKNVNRDMEWRSPWGIGFPGWHLECSVISTKNLGQPFDLHTGGIEHIPIHHNNEIAQSEAAYNKPLANFWLHLEHLNLASGKMSKSSGDFITIHSLLEKNIDPLAFRYFVLQTHYAKRILFSWEALQAAANGFKNLQYQISQIKGKGKINQDYQNKFITAINDNFNTPQALAFVWEILKDQKLTEPDKKATILSFDKVLGLKLDKIKTIKIPTAIKTLAEERWQAKVAKDWNKSDQLRKDLEKKGYLIEDNIDSYIITKK</sequence>
<evidence type="ECO:0000256" key="5">
    <source>
        <dbReference type="ARBA" id="ARBA00022833"/>
    </source>
</evidence>
<feature type="binding site" evidence="9">
    <location>
        <position position="248"/>
    </location>
    <ligand>
        <name>Zn(2+)</name>
        <dbReference type="ChEBI" id="CHEBI:29105"/>
    </ligand>
</feature>
<dbReference type="HAMAP" id="MF_00041">
    <property type="entry name" value="Cys_tRNA_synth"/>
    <property type="match status" value="1"/>
</dbReference>
<dbReference type="EC" id="6.1.1.16" evidence="9"/>
<evidence type="ECO:0000313" key="11">
    <source>
        <dbReference type="EMBL" id="PIY95384.1"/>
    </source>
</evidence>
<dbReference type="InterPro" id="IPR009080">
    <property type="entry name" value="tRNAsynth_Ia_anticodon-bd"/>
</dbReference>
<dbReference type="GO" id="GO:0004817">
    <property type="term" value="F:cysteine-tRNA ligase activity"/>
    <property type="evidence" value="ECO:0007669"/>
    <property type="project" value="UniProtKB-UniRule"/>
</dbReference>
<keyword evidence="3 9" id="KW-0479">Metal-binding</keyword>
<evidence type="ECO:0000313" key="12">
    <source>
        <dbReference type="Proteomes" id="UP000228689"/>
    </source>
</evidence>
<keyword evidence="6 9" id="KW-0067">ATP-binding</keyword>
<evidence type="ECO:0000256" key="1">
    <source>
        <dbReference type="ARBA" id="ARBA00011245"/>
    </source>
</evidence>
<dbReference type="PANTHER" id="PTHR10890">
    <property type="entry name" value="CYSTEINYL-TRNA SYNTHETASE"/>
    <property type="match status" value="1"/>
</dbReference>
<dbReference type="GO" id="GO:0006423">
    <property type="term" value="P:cysteinyl-tRNA aminoacylation"/>
    <property type="evidence" value="ECO:0007669"/>
    <property type="project" value="UniProtKB-UniRule"/>
</dbReference>
<evidence type="ECO:0000256" key="7">
    <source>
        <dbReference type="ARBA" id="ARBA00022917"/>
    </source>
</evidence>
<comment type="catalytic activity">
    <reaction evidence="9">
        <text>tRNA(Cys) + L-cysteine + ATP = L-cysteinyl-tRNA(Cys) + AMP + diphosphate</text>
        <dbReference type="Rhea" id="RHEA:17773"/>
        <dbReference type="Rhea" id="RHEA-COMP:9661"/>
        <dbReference type="Rhea" id="RHEA-COMP:9679"/>
        <dbReference type="ChEBI" id="CHEBI:30616"/>
        <dbReference type="ChEBI" id="CHEBI:33019"/>
        <dbReference type="ChEBI" id="CHEBI:35235"/>
        <dbReference type="ChEBI" id="CHEBI:78442"/>
        <dbReference type="ChEBI" id="CHEBI:78517"/>
        <dbReference type="ChEBI" id="CHEBI:456215"/>
        <dbReference type="EC" id="6.1.1.16"/>
    </reaction>
</comment>
<reference evidence="12" key="1">
    <citation type="submission" date="2017-09" db="EMBL/GenBank/DDBJ databases">
        <title>Depth-based differentiation of microbial function through sediment-hosted aquifers and enrichment of novel symbionts in the deep terrestrial subsurface.</title>
        <authorList>
            <person name="Probst A.J."/>
            <person name="Ladd B."/>
            <person name="Jarett J.K."/>
            <person name="Geller-Mcgrath D.E."/>
            <person name="Sieber C.M.K."/>
            <person name="Emerson J.B."/>
            <person name="Anantharaman K."/>
            <person name="Thomas B.C."/>
            <person name="Malmstrom R."/>
            <person name="Stieglmeier M."/>
            <person name="Klingl A."/>
            <person name="Woyke T."/>
            <person name="Ryan C.M."/>
            <person name="Banfield J.F."/>
        </authorList>
    </citation>
    <scope>NUCLEOTIDE SEQUENCE [LARGE SCALE GENOMIC DNA]</scope>
</reference>
<evidence type="ECO:0000256" key="9">
    <source>
        <dbReference type="HAMAP-Rule" id="MF_00041"/>
    </source>
</evidence>
<feature type="domain" description="tRNA synthetases class I catalytic" evidence="10">
    <location>
        <begin position="17"/>
        <end position="328"/>
    </location>
</feature>
<accession>A0A2M7RFC3</accession>
<dbReference type="Proteomes" id="UP000228689">
    <property type="component" value="Unassembled WGS sequence"/>
</dbReference>
<dbReference type="Pfam" id="PF01406">
    <property type="entry name" value="tRNA-synt_1e"/>
    <property type="match status" value="1"/>
</dbReference>
<evidence type="ECO:0000256" key="6">
    <source>
        <dbReference type="ARBA" id="ARBA00022840"/>
    </source>
</evidence>
<comment type="caution">
    <text evidence="11">The sequence shown here is derived from an EMBL/GenBank/DDBJ whole genome shotgun (WGS) entry which is preliminary data.</text>
</comment>
<dbReference type="GO" id="GO:0008270">
    <property type="term" value="F:zinc ion binding"/>
    <property type="evidence" value="ECO:0007669"/>
    <property type="project" value="UniProtKB-UniRule"/>
</dbReference>